<dbReference type="InterPro" id="IPR052400">
    <property type="entry name" value="Zn2-C6_fungal_TF"/>
</dbReference>
<dbReference type="InterPro" id="IPR001138">
    <property type="entry name" value="Zn2Cys6_DnaBD"/>
</dbReference>
<dbReference type="PANTHER" id="PTHR47657:SF7">
    <property type="entry name" value="STEROL REGULATORY ELEMENT-BINDING PROTEIN ECM22"/>
    <property type="match status" value="1"/>
</dbReference>
<comment type="caution">
    <text evidence="4">The sequence shown here is derived from an EMBL/GenBank/DDBJ whole genome shotgun (WGS) entry which is preliminary data.</text>
</comment>
<reference evidence="4" key="1">
    <citation type="journal article" date="2023" name="Mol. Phylogenet. Evol.">
        <title>Genome-scale phylogeny and comparative genomics of the fungal order Sordariales.</title>
        <authorList>
            <person name="Hensen N."/>
            <person name="Bonometti L."/>
            <person name="Westerberg I."/>
            <person name="Brannstrom I.O."/>
            <person name="Guillou S."/>
            <person name="Cros-Aarteil S."/>
            <person name="Calhoun S."/>
            <person name="Haridas S."/>
            <person name="Kuo A."/>
            <person name="Mondo S."/>
            <person name="Pangilinan J."/>
            <person name="Riley R."/>
            <person name="LaButti K."/>
            <person name="Andreopoulos B."/>
            <person name="Lipzen A."/>
            <person name="Chen C."/>
            <person name="Yan M."/>
            <person name="Daum C."/>
            <person name="Ng V."/>
            <person name="Clum A."/>
            <person name="Steindorff A."/>
            <person name="Ohm R.A."/>
            <person name="Martin F."/>
            <person name="Silar P."/>
            <person name="Natvig D.O."/>
            <person name="Lalanne C."/>
            <person name="Gautier V."/>
            <person name="Ament-Velasquez S.L."/>
            <person name="Kruys A."/>
            <person name="Hutchinson M.I."/>
            <person name="Powell A.J."/>
            <person name="Barry K."/>
            <person name="Miller A.N."/>
            <person name="Grigoriev I.V."/>
            <person name="Debuchy R."/>
            <person name="Gladieux P."/>
            <person name="Hiltunen Thoren M."/>
            <person name="Johannesson H."/>
        </authorList>
    </citation>
    <scope>NUCLEOTIDE SEQUENCE</scope>
    <source>
        <strain evidence="4">CBS 232.78</strain>
    </source>
</reference>
<dbReference type="InterPro" id="IPR036864">
    <property type="entry name" value="Zn2-C6_fun-type_DNA-bd_sf"/>
</dbReference>
<evidence type="ECO:0000313" key="4">
    <source>
        <dbReference type="EMBL" id="KAK3381317.1"/>
    </source>
</evidence>
<keyword evidence="5" id="KW-1185">Reference proteome</keyword>
<evidence type="ECO:0000256" key="1">
    <source>
        <dbReference type="ARBA" id="ARBA00023242"/>
    </source>
</evidence>
<keyword evidence="1" id="KW-0539">Nucleus</keyword>
<organism evidence="4 5">
    <name type="scientific">Podospora didyma</name>
    <dbReference type="NCBI Taxonomy" id="330526"/>
    <lineage>
        <taxon>Eukaryota</taxon>
        <taxon>Fungi</taxon>
        <taxon>Dikarya</taxon>
        <taxon>Ascomycota</taxon>
        <taxon>Pezizomycotina</taxon>
        <taxon>Sordariomycetes</taxon>
        <taxon>Sordariomycetidae</taxon>
        <taxon>Sordariales</taxon>
        <taxon>Podosporaceae</taxon>
        <taxon>Podospora</taxon>
    </lineage>
</organism>
<dbReference type="InterPro" id="IPR021858">
    <property type="entry name" value="Fun_TF"/>
</dbReference>
<dbReference type="SUPFAM" id="SSF57701">
    <property type="entry name" value="Zn2/Cys6 DNA-binding domain"/>
    <property type="match status" value="1"/>
</dbReference>
<protein>
    <recommendedName>
        <fullName evidence="3">Zn(2)-C6 fungal-type domain-containing protein</fullName>
    </recommendedName>
</protein>
<sequence>MDLLLHQDESSFEMWTVSSSSSSSPSQDTLMSAAPDPSKAVVPLRRKPIPRKGHTKSRRGCFACKRRKVKCQENLPECLNCTRIGLTCEYPKPQKPSASVSPPTLPLSLSPPSPVQSIEPSFAMEDMRFFHHFLFHAYPPVPMLQGDDIWKGVATLSYSYDFLIHAMLGLAASHLGLYGHDYASQALSHRVKSIQCLNQALSRPCASSGEADARFATIMTLAFQAACMPEGMLEWVTMMRGCKVIAITSMLTTDEHALFGPFTREGYSDSVRKLVASGPPLQDPTTKLVLKEFLVSLRDVAPLCSSKIEIQLLAAIDRVMRMAMVSSRNAFAEIIEQYQLINNVSNEEFAHFIAPDNYAAQLLLIHFVFAEFFIGGLALNEAQGERFGFRKRAMCAWLDTLVQKLPADYHKHLEWCLKYGARLHPHRKITHNIRLSILPVDMPFEENKYP</sequence>
<feature type="region of interest" description="Disordered" evidence="2">
    <location>
        <begin position="93"/>
        <end position="112"/>
    </location>
</feature>
<evidence type="ECO:0000256" key="2">
    <source>
        <dbReference type="SAM" id="MobiDB-lite"/>
    </source>
</evidence>
<dbReference type="Proteomes" id="UP001285441">
    <property type="component" value="Unassembled WGS sequence"/>
</dbReference>
<gene>
    <name evidence="4" type="ORF">B0H63DRAFT_200157</name>
</gene>
<dbReference type="CDD" id="cd00067">
    <property type="entry name" value="GAL4"/>
    <property type="match status" value="1"/>
</dbReference>
<dbReference type="GO" id="GO:0000981">
    <property type="term" value="F:DNA-binding transcription factor activity, RNA polymerase II-specific"/>
    <property type="evidence" value="ECO:0007669"/>
    <property type="project" value="InterPro"/>
</dbReference>
<dbReference type="PANTHER" id="PTHR47657">
    <property type="entry name" value="STEROL REGULATORY ELEMENT-BINDING PROTEIN ECM22"/>
    <property type="match status" value="1"/>
</dbReference>
<accession>A0AAE0NGY2</accession>
<dbReference type="EMBL" id="JAULSW010000005">
    <property type="protein sequence ID" value="KAK3381317.1"/>
    <property type="molecule type" value="Genomic_DNA"/>
</dbReference>
<feature type="compositionally biased region" description="Pro residues" evidence="2">
    <location>
        <begin position="103"/>
        <end position="112"/>
    </location>
</feature>
<dbReference type="AlphaFoldDB" id="A0AAE0NGY2"/>
<dbReference type="SMART" id="SM00066">
    <property type="entry name" value="GAL4"/>
    <property type="match status" value="1"/>
</dbReference>
<dbReference type="Gene3D" id="4.10.240.10">
    <property type="entry name" value="Zn(2)-C6 fungal-type DNA-binding domain"/>
    <property type="match status" value="1"/>
</dbReference>
<reference evidence="4" key="2">
    <citation type="submission" date="2023-06" db="EMBL/GenBank/DDBJ databases">
        <authorList>
            <consortium name="Lawrence Berkeley National Laboratory"/>
            <person name="Haridas S."/>
            <person name="Hensen N."/>
            <person name="Bonometti L."/>
            <person name="Westerberg I."/>
            <person name="Brannstrom I.O."/>
            <person name="Guillou S."/>
            <person name="Cros-Aarteil S."/>
            <person name="Calhoun S."/>
            <person name="Kuo A."/>
            <person name="Mondo S."/>
            <person name="Pangilinan J."/>
            <person name="Riley R."/>
            <person name="LaButti K."/>
            <person name="Andreopoulos B."/>
            <person name="Lipzen A."/>
            <person name="Chen C."/>
            <person name="Yanf M."/>
            <person name="Daum C."/>
            <person name="Ng V."/>
            <person name="Clum A."/>
            <person name="Steindorff A."/>
            <person name="Ohm R."/>
            <person name="Martin F."/>
            <person name="Silar P."/>
            <person name="Natvig D."/>
            <person name="Lalanne C."/>
            <person name="Gautier V."/>
            <person name="Ament-velasquez S.L."/>
            <person name="Kruys A."/>
            <person name="Hutchinson M.I."/>
            <person name="Powell A.J."/>
            <person name="Barry K."/>
            <person name="Miller A.N."/>
            <person name="Grigoriev I.V."/>
            <person name="Debuchy R."/>
            <person name="Gladieux P."/>
            <person name="Thoren M.H."/>
            <person name="Johannesson H."/>
        </authorList>
    </citation>
    <scope>NUCLEOTIDE SEQUENCE</scope>
    <source>
        <strain evidence="4">CBS 232.78</strain>
    </source>
</reference>
<evidence type="ECO:0000259" key="3">
    <source>
        <dbReference type="PROSITE" id="PS50048"/>
    </source>
</evidence>
<evidence type="ECO:0000313" key="5">
    <source>
        <dbReference type="Proteomes" id="UP001285441"/>
    </source>
</evidence>
<name>A0AAE0NGY2_9PEZI</name>
<dbReference type="GO" id="GO:0008270">
    <property type="term" value="F:zinc ion binding"/>
    <property type="evidence" value="ECO:0007669"/>
    <property type="project" value="InterPro"/>
</dbReference>
<feature type="region of interest" description="Disordered" evidence="2">
    <location>
        <begin position="16"/>
        <end position="40"/>
    </location>
</feature>
<feature type="domain" description="Zn(2)-C6 fungal-type" evidence="3">
    <location>
        <begin position="60"/>
        <end position="90"/>
    </location>
</feature>
<dbReference type="Pfam" id="PF11951">
    <property type="entry name" value="Fungal_trans_2"/>
    <property type="match status" value="1"/>
</dbReference>
<proteinExistence type="predicted"/>
<dbReference type="PROSITE" id="PS00463">
    <property type="entry name" value="ZN2_CY6_FUNGAL_1"/>
    <property type="match status" value="1"/>
</dbReference>
<dbReference type="Pfam" id="PF00172">
    <property type="entry name" value="Zn_clus"/>
    <property type="match status" value="1"/>
</dbReference>
<dbReference type="PROSITE" id="PS50048">
    <property type="entry name" value="ZN2_CY6_FUNGAL_2"/>
    <property type="match status" value="1"/>
</dbReference>